<gene>
    <name evidence="1" type="ORF">A8139_09745</name>
</gene>
<evidence type="ECO:0000313" key="1">
    <source>
        <dbReference type="EMBL" id="AWY00250.1"/>
    </source>
</evidence>
<dbReference type="Proteomes" id="UP000249898">
    <property type="component" value="Chromosome"/>
</dbReference>
<protein>
    <submittedName>
        <fullName evidence="1">Uncharacterized protein</fullName>
    </submittedName>
</protein>
<dbReference type="AlphaFoldDB" id="A0A2Z4PS15"/>
<evidence type="ECO:0000313" key="2">
    <source>
        <dbReference type="Proteomes" id="UP000249898"/>
    </source>
</evidence>
<dbReference type="EMBL" id="CP016181">
    <property type="protein sequence ID" value="AWY00250.1"/>
    <property type="molecule type" value="Genomic_DNA"/>
</dbReference>
<sequence length="65" mass="7687">MACLFAFSTTSLKSMQHFIFCWLSLLFADIKKAVVVFSYHGFFYVDRLWLQLFFLSDVLKVQPLK</sequence>
<reference evidence="1 2" key="1">
    <citation type="submission" date="2016-06" db="EMBL/GenBank/DDBJ databases">
        <title>The sequenced genome of the ice-adhering bacterium Marinomonas primoryensis, from Antarctica.</title>
        <authorList>
            <person name="Graham L."/>
            <person name="Vance T.D.R."/>
            <person name="Davies P.L."/>
        </authorList>
    </citation>
    <scope>NUCLEOTIDE SEQUENCE [LARGE SCALE GENOMIC DNA]</scope>
    <source>
        <strain evidence="1 2">AceL</strain>
    </source>
</reference>
<organism evidence="1 2">
    <name type="scientific">Marinomonas primoryensis</name>
    <dbReference type="NCBI Taxonomy" id="178399"/>
    <lineage>
        <taxon>Bacteria</taxon>
        <taxon>Pseudomonadati</taxon>
        <taxon>Pseudomonadota</taxon>
        <taxon>Gammaproteobacteria</taxon>
        <taxon>Oceanospirillales</taxon>
        <taxon>Oceanospirillaceae</taxon>
        <taxon>Marinomonas</taxon>
    </lineage>
</organism>
<proteinExistence type="predicted"/>
<name>A0A2Z4PS15_9GAMM</name>
<accession>A0A2Z4PS15</accession>